<feature type="domain" description="Transcription elongation factor GreA/GreB C-terminal" evidence="2">
    <location>
        <begin position="85"/>
        <end position="157"/>
    </location>
</feature>
<evidence type="ECO:0000259" key="2">
    <source>
        <dbReference type="Pfam" id="PF01272"/>
    </source>
</evidence>
<feature type="region of interest" description="Disordered" evidence="1">
    <location>
        <begin position="1"/>
        <end position="51"/>
    </location>
</feature>
<gene>
    <name evidence="3" type="ORF">IQ251_16110</name>
</gene>
<protein>
    <submittedName>
        <fullName evidence="3">GreA/GreB family elongation factor</fullName>
    </submittedName>
</protein>
<keyword evidence="3" id="KW-0648">Protein biosynthesis</keyword>
<dbReference type="AlphaFoldDB" id="A0A929BBU6"/>
<dbReference type="Proteomes" id="UP000598360">
    <property type="component" value="Unassembled WGS sequence"/>
</dbReference>
<dbReference type="GO" id="GO:0003746">
    <property type="term" value="F:translation elongation factor activity"/>
    <property type="evidence" value="ECO:0007669"/>
    <property type="project" value="UniProtKB-KW"/>
</dbReference>
<dbReference type="NCBIfam" id="NF004548">
    <property type="entry name" value="PRK05892.1"/>
    <property type="match status" value="1"/>
</dbReference>
<keyword evidence="4" id="KW-1185">Reference proteome</keyword>
<dbReference type="RefSeq" id="WP_193929425.1">
    <property type="nucleotide sequence ID" value="NZ_JADEYC010000030.1"/>
</dbReference>
<organism evidence="3 4">
    <name type="scientific">Saccharopolyspora montiporae</name>
    <dbReference type="NCBI Taxonomy" id="2781240"/>
    <lineage>
        <taxon>Bacteria</taxon>
        <taxon>Bacillati</taxon>
        <taxon>Actinomycetota</taxon>
        <taxon>Actinomycetes</taxon>
        <taxon>Pseudonocardiales</taxon>
        <taxon>Pseudonocardiaceae</taxon>
        <taxon>Saccharopolyspora</taxon>
    </lineage>
</organism>
<reference evidence="3" key="1">
    <citation type="submission" date="2020-10" db="EMBL/GenBank/DDBJ databases">
        <title>Diversity and distribution of actinomycetes associated with coral in the coast of Hainan.</title>
        <authorList>
            <person name="Li F."/>
        </authorList>
    </citation>
    <scope>NUCLEOTIDE SEQUENCE</scope>
    <source>
        <strain evidence="3">HNM0983</strain>
    </source>
</reference>
<keyword evidence="3" id="KW-0251">Elongation factor</keyword>
<dbReference type="GO" id="GO:0070063">
    <property type="term" value="F:RNA polymerase binding"/>
    <property type="evidence" value="ECO:0007669"/>
    <property type="project" value="InterPro"/>
</dbReference>
<dbReference type="InterPro" id="IPR001437">
    <property type="entry name" value="Tscrpt_elong_fac_GreA/B_C"/>
</dbReference>
<evidence type="ECO:0000313" key="3">
    <source>
        <dbReference type="EMBL" id="MBE9375976.1"/>
    </source>
</evidence>
<comment type="caution">
    <text evidence="3">The sequence shown here is derived from an EMBL/GenBank/DDBJ whole genome shotgun (WGS) entry which is preliminary data.</text>
</comment>
<feature type="compositionally biased region" description="Basic and acidic residues" evidence="1">
    <location>
        <begin position="18"/>
        <end position="34"/>
    </location>
</feature>
<dbReference type="InterPro" id="IPR023459">
    <property type="entry name" value="Tscrpt_elong_fac_GreA/B_fam"/>
</dbReference>
<dbReference type="GO" id="GO:0003677">
    <property type="term" value="F:DNA binding"/>
    <property type="evidence" value="ECO:0007669"/>
    <property type="project" value="InterPro"/>
</dbReference>
<dbReference type="EMBL" id="JADEYC010000030">
    <property type="protein sequence ID" value="MBE9375976.1"/>
    <property type="molecule type" value="Genomic_DNA"/>
</dbReference>
<dbReference type="PIRSF" id="PIRSF006092">
    <property type="entry name" value="GreA_GreB"/>
    <property type="match status" value="1"/>
</dbReference>
<dbReference type="SUPFAM" id="SSF54534">
    <property type="entry name" value="FKBP-like"/>
    <property type="match status" value="1"/>
</dbReference>
<sequence>MGGTGSESEPDLSGAARGRVDEELRRLRSRRAELVDELTQGGDQGDRGDASRALEAGDELVDLDDRIALLRHHLADGGHPPVEGIRPGTRVTLRFGGGDVQVLDVVGITEEVPPGAEDRSLTTDSPLGLALSGARPGRLVEFDAPEGRRRVRVIDVELPE</sequence>
<dbReference type="Pfam" id="PF01272">
    <property type="entry name" value="GreA_GreB"/>
    <property type="match status" value="1"/>
</dbReference>
<dbReference type="Gene3D" id="3.10.50.30">
    <property type="entry name" value="Transcription elongation factor, GreA/GreB, C-terminal domain"/>
    <property type="match status" value="1"/>
</dbReference>
<evidence type="ECO:0000313" key="4">
    <source>
        <dbReference type="Proteomes" id="UP000598360"/>
    </source>
</evidence>
<accession>A0A929BBU6</accession>
<proteinExistence type="predicted"/>
<evidence type="ECO:0000256" key="1">
    <source>
        <dbReference type="SAM" id="MobiDB-lite"/>
    </source>
</evidence>
<name>A0A929BBU6_9PSEU</name>
<dbReference type="InterPro" id="IPR036953">
    <property type="entry name" value="GreA/GreB_C_sf"/>
</dbReference>
<dbReference type="GO" id="GO:0032784">
    <property type="term" value="P:regulation of DNA-templated transcription elongation"/>
    <property type="evidence" value="ECO:0007669"/>
    <property type="project" value="InterPro"/>
</dbReference>